<name>A0ABR3SXS8_9PEZI</name>
<organism evidence="4 5">
    <name type="scientific">Neofusicoccum ribis</name>
    <dbReference type="NCBI Taxonomy" id="45134"/>
    <lineage>
        <taxon>Eukaryota</taxon>
        <taxon>Fungi</taxon>
        <taxon>Dikarya</taxon>
        <taxon>Ascomycota</taxon>
        <taxon>Pezizomycotina</taxon>
        <taxon>Dothideomycetes</taxon>
        <taxon>Dothideomycetes incertae sedis</taxon>
        <taxon>Botryosphaeriales</taxon>
        <taxon>Botryosphaeriaceae</taxon>
        <taxon>Neofusicoccum</taxon>
    </lineage>
</organism>
<dbReference type="EMBL" id="JAJVDC020000033">
    <property type="protein sequence ID" value="KAL1632139.1"/>
    <property type="molecule type" value="Genomic_DNA"/>
</dbReference>
<dbReference type="SUPFAM" id="SSF51735">
    <property type="entry name" value="NAD(P)-binding Rossmann-fold domains"/>
    <property type="match status" value="1"/>
</dbReference>
<accession>A0ABR3SXS8</accession>
<dbReference type="Proteomes" id="UP001521116">
    <property type="component" value="Unassembled WGS sequence"/>
</dbReference>
<evidence type="ECO:0000256" key="2">
    <source>
        <dbReference type="ARBA" id="ARBA00023002"/>
    </source>
</evidence>
<keyword evidence="5" id="KW-1185">Reference proteome</keyword>
<protein>
    <submittedName>
        <fullName evidence="4">Uncharacterized protein</fullName>
    </submittedName>
</protein>
<dbReference type="PRINTS" id="PR00081">
    <property type="entry name" value="GDHRDH"/>
</dbReference>
<dbReference type="Gene3D" id="3.40.50.720">
    <property type="entry name" value="NAD(P)-binding Rossmann-like Domain"/>
    <property type="match status" value="1"/>
</dbReference>
<feature type="region of interest" description="Disordered" evidence="3">
    <location>
        <begin position="17"/>
        <end position="49"/>
    </location>
</feature>
<evidence type="ECO:0000256" key="1">
    <source>
        <dbReference type="ARBA" id="ARBA00006484"/>
    </source>
</evidence>
<comment type="similarity">
    <text evidence="1">Belongs to the short-chain dehydrogenases/reductases (SDR) family.</text>
</comment>
<dbReference type="InterPro" id="IPR036291">
    <property type="entry name" value="NAD(P)-bd_dom_sf"/>
</dbReference>
<evidence type="ECO:0000256" key="3">
    <source>
        <dbReference type="SAM" id="MobiDB-lite"/>
    </source>
</evidence>
<sequence>MLQVNWTSTAVSILHPPVDSTQQATAQDKPAVRLPSPRARAAATMPSDPRVSAIDNFTPTIHHAPGTTLRAAITSPLPTPYTVCIIGASRGIGAGVALSYARAGATTLLLAARNTTQLADVAAQISAIAPSCAVHTVACDISSPTSVRGLAAHAATRLRAHLDAVVVNSGYSGHVELELTRGDAAADGQWAQAFAVNALGTYHAAHYLVPLLLGAPEGAGRAFVVVGSIASCIRTGAIANSKYCVSKMAQVRIVEHVAEQFGARGLLAVAVHPGAVETEMAMESAPEEFKKYLVDDPELCGHFLVWLTREPGRFQWMNGRLLSANWDPDELVEMKEEVVEGDLLKFEAKTSAEKVSK</sequence>
<reference evidence="4 5" key="1">
    <citation type="submission" date="2024-02" db="EMBL/GenBank/DDBJ databases">
        <title>De novo assembly and annotation of 12 fungi associated with fruit tree decline syndrome in Ontario, Canada.</title>
        <authorList>
            <person name="Sulman M."/>
            <person name="Ellouze W."/>
            <person name="Ilyukhin E."/>
        </authorList>
    </citation>
    <scope>NUCLEOTIDE SEQUENCE [LARGE SCALE GENOMIC DNA]</scope>
    <source>
        <strain evidence="4 5">M1-105</strain>
    </source>
</reference>
<comment type="caution">
    <text evidence="4">The sequence shown here is derived from an EMBL/GenBank/DDBJ whole genome shotgun (WGS) entry which is preliminary data.</text>
</comment>
<evidence type="ECO:0000313" key="5">
    <source>
        <dbReference type="Proteomes" id="UP001521116"/>
    </source>
</evidence>
<proteinExistence type="inferred from homology"/>
<dbReference type="PANTHER" id="PTHR43669">
    <property type="entry name" value="5-KETO-D-GLUCONATE 5-REDUCTASE"/>
    <property type="match status" value="1"/>
</dbReference>
<dbReference type="PANTHER" id="PTHR43669:SF3">
    <property type="entry name" value="ALCOHOL DEHYDROGENASE, PUTATIVE (AFU_ORTHOLOGUE AFUA_3G03445)-RELATED"/>
    <property type="match status" value="1"/>
</dbReference>
<dbReference type="Pfam" id="PF00106">
    <property type="entry name" value="adh_short"/>
    <property type="match status" value="1"/>
</dbReference>
<dbReference type="CDD" id="cd05233">
    <property type="entry name" value="SDR_c"/>
    <property type="match status" value="1"/>
</dbReference>
<keyword evidence="2" id="KW-0560">Oxidoreductase</keyword>
<gene>
    <name evidence="4" type="ORF">SLS56_003873</name>
</gene>
<dbReference type="InterPro" id="IPR002347">
    <property type="entry name" value="SDR_fam"/>
</dbReference>
<evidence type="ECO:0000313" key="4">
    <source>
        <dbReference type="EMBL" id="KAL1632139.1"/>
    </source>
</evidence>